<protein>
    <recommendedName>
        <fullName evidence="4">NTP binding protein</fullName>
    </recommendedName>
</protein>
<feature type="compositionally biased region" description="Acidic residues" evidence="1">
    <location>
        <begin position="209"/>
        <end position="221"/>
    </location>
</feature>
<dbReference type="SUPFAM" id="SSF52833">
    <property type="entry name" value="Thioredoxin-like"/>
    <property type="match status" value="1"/>
</dbReference>
<sequence length="265" mass="28902">MTLNTPQDHPDSDSDDAILKALEDEDDPAYRASRIEQLNAEFASSQYDPRTSAGAPSSSATAAAAAVATLMVQQDTLYPTLISDPTILDFTTQTNRCVIHFAHPDFAKCGVMDEHIRALASRHHEVKFARVDVRHAPFIVEKLKIRVLPCVIGFKDGVGVERVVGFEGLGVGGRDGASGFSTATLERRLVFKGVLGQAKFRAGESGGLSDEEDEEDDESGSEGEGGGRRRRRRPRRRGIRTGNARGSGRRDNQADDDDDDDDDWD</sequence>
<evidence type="ECO:0000313" key="2">
    <source>
        <dbReference type="EMBL" id="KKK15306.1"/>
    </source>
</evidence>
<reference evidence="2 3" key="1">
    <citation type="submission" date="2015-02" db="EMBL/GenBank/DDBJ databases">
        <title>Draft Genome Sequences of Two Closely-Related Aflatoxigenic Aspergillus Species Obtained from the Cote d'Ivoire.</title>
        <authorList>
            <person name="Moore G.G."/>
            <person name="Beltz S.B."/>
            <person name="Mack B.M."/>
        </authorList>
    </citation>
    <scope>NUCLEOTIDE SEQUENCE [LARGE SCALE GENOMIC DNA]</scope>
    <source>
        <strain evidence="2 3">SRRC1432</strain>
    </source>
</reference>
<feature type="compositionally biased region" description="Acidic residues" evidence="1">
    <location>
        <begin position="254"/>
        <end position="265"/>
    </location>
</feature>
<dbReference type="EMBL" id="JYKN01002749">
    <property type="protein sequence ID" value="KKK15306.1"/>
    <property type="molecule type" value="Genomic_DNA"/>
</dbReference>
<name>A0A0F8UWW4_9EURO</name>
<feature type="compositionally biased region" description="Basic residues" evidence="1">
    <location>
        <begin position="228"/>
        <end position="239"/>
    </location>
</feature>
<keyword evidence="3" id="KW-1185">Reference proteome</keyword>
<feature type="region of interest" description="Disordered" evidence="1">
    <location>
        <begin position="202"/>
        <end position="265"/>
    </location>
</feature>
<dbReference type="CDD" id="cd02989">
    <property type="entry name" value="Phd_like_TxnDC9"/>
    <property type="match status" value="1"/>
</dbReference>
<accession>A0A0F8UWW4</accession>
<gene>
    <name evidence="2" type="ORF">AOCH_001571</name>
</gene>
<comment type="caution">
    <text evidence="2">The sequence shown here is derived from an EMBL/GenBank/DDBJ whole genome shotgun (WGS) entry which is preliminary data.</text>
</comment>
<dbReference type="OrthoDB" id="10257948at2759"/>
<evidence type="ECO:0008006" key="4">
    <source>
        <dbReference type="Google" id="ProtNLM"/>
    </source>
</evidence>
<evidence type="ECO:0000313" key="3">
    <source>
        <dbReference type="Proteomes" id="UP000034947"/>
    </source>
</evidence>
<evidence type="ECO:0000256" key="1">
    <source>
        <dbReference type="SAM" id="MobiDB-lite"/>
    </source>
</evidence>
<dbReference type="AlphaFoldDB" id="A0A0F8UWW4"/>
<dbReference type="PANTHER" id="PTHR21148">
    <property type="entry name" value="THIOREDOXIN DOMAIN-CONTAINING PROTEIN 9"/>
    <property type="match status" value="1"/>
</dbReference>
<organism evidence="2 3">
    <name type="scientific">Aspergillus ochraceoroseus</name>
    <dbReference type="NCBI Taxonomy" id="138278"/>
    <lineage>
        <taxon>Eukaryota</taxon>
        <taxon>Fungi</taxon>
        <taxon>Dikarya</taxon>
        <taxon>Ascomycota</taxon>
        <taxon>Pezizomycotina</taxon>
        <taxon>Eurotiomycetes</taxon>
        <taxon>Eurotiomycetidae</taxon>
        <taxon>Eurotiales</taxon>
        <taxon>Aspergillaceae</taxon>
        <taxon>Aspergillus</taxon>
        <taxon>Aspergillus subgen. Nidulantes</taxon>
    </lineage>
</organism>
<dbReference type="VEuPathDB" id="FungiDB:P175DRAFT_0504471"/>
<dbReference type="Proteomes" id="UP000034947">
    <property type="component" value="Unassembled WGS sequence"/>
</dbReference>
<proteinExistence type="predicted"/>
<dbReference type="Gene3D" id="3.40.30.10">
    <property type="entry name" value="Glutaredoxin"/>
    <property type="match status" value="1"/>
</dbReference>
<dbReference type="InterPro" id="IPR036249">
    <property type="entry name" value="Thioredoxin-like_sf"/>
</dbReference>